<gene>
    <name evidence="1" type="ORF">IC006_0051</name>
    <name evidence="2" type="ORF">IC007_0051</name>
</gene>
<dbReference type="OrthoDB" id="33779at2157"/>
<reference evidence="4" key="1">
    <citation type="submission" date="2018-09" db="EMBL/GenBank/DDBJ databases">
        <title>Complete Genome Sequencing of Sulfolobus sp. JCM 16834.</title>
        <authorList>
            <person name="Kato S."/>
            <person name="Itoh T."/>
            <person name="Ohkuma M."/>
        </authorList>
    </citation>
    <scope>NUCLEOTIDE SEQUENCE [LARGE SCALE GENOMIC DNA]</scope>
    <source>
        <strain evidence="4">IC-007</strain>
    </source>
</reference>
<dbReference type="AlphaFoldDB" id="A0A510DRF8"/>
<dbReference type="KEGG" id="step:IC006_0051"/>
<dbReference type="Proteomes" id="UP000325030">
    <property type="component" value="Chromosome"/>
</dbReference>
<dbReference type="EMBL" id="AP018929">
    <property type="protein sequence ID" value="BBG22767.1"/>
    <property type="molecule type" value="Genomic_DNA"/>
</dbReference>
<protein>
    <submittedName>
        <fullName evidence="1">Uncharacterized protein</fullName>
    </submittedName>
</protein>
<evidence type="ECO:0000313" key="1">
    <source>
        <dbReference type="EMBL" id="BBG22767.1"/>
    </source>
</evidence>
<name>A0A510DRF8_9CREN</name>
<evidence type="ECO:0000313" key="4">
    <source>
        <dbReference type="Proteomes" id="UP000325030"/>
    </source>
</evidence>
<proteinExistence type="predicted"/>
<evidence type="ECO:0000313" key="2">
    <source>
        <dbReference type="EMBL" id="BBG25546.1"/>
    </source>
</evidence>
<evidence type="ECO:0000313" key="3">
    <source>
        <dbReference type="Proteomes" id="UP000322983"/>
    </source>
</evidence>
<sequence length="409" mass="46577">MLLRFKEGLIKVKILQVLSNESEPKVSCSLLDKEGQQKEILHIELQDNGLHIYKRTMEDEDHYILPPIPEIDSLIKEIIEEVADELSVETIIYKFGQDNETEDLILSSIWHDLEKLALAASKHAAVSSEVETKVVIGIVKFSNFIQAATILRKEDSFPLMQIFADFSTEPHSIKLYNEMGQLIENRKEKVDDFEEYVKSLVNEDDFIVIYRESIGRSPSPIEVKYSNGATLYVGVIFKYIIGFNPDDALMPKIKNKRRLSTVIRGTTYVDRLSESSGVDVVIGNPVTLDKLDIETQKVKKRIRRTLLKLGVADSEIDYFGADQTVLREIKESNPWMLLVPVGFLILGSTKKEFEDFASRIMMGPTPDGMEILDEEIKRNLSNMFVGYLASLEEALILYSDIDEEVSKDE</sequence>
<dbReference type="STRING" id="1294262.GCA_001316085_00846"/>
<dbReference type="EMBL" id="AP018930">
    <property type="protein sequence ID" value="BBG25546.1"/>
    <property type="molecule type" value="Genomic_DNA"/>
</dbReference>
<accession>A0A510DRF8</accession>
<keyword evidence="3" id="KW-1185">Reference proteome</keyword>
<reference evidence="1 3" key="2">
    <citation type="journal article" date="2020" name="Int. J. Syst. Evol. Microbiol.">
        <title>Sulfuracidifex tepidarius gen. nov., sp. nov. and transfer of Sulfolobus metallicus Huber and Stetter 1992 to the genus Sulfuracidifex as Sulfuracidifex metallicus comb. nov.</title>
        <authorList>
            <person name="Itoh T."/>
            <person name="Miura T."/>
            <person name="Sakai H.D."/>
            <person name="Kato S."/>
            <person name="Ohkuma M."/>
            <person name="Takashina T."/>
        </authorList>
    </citation>
    <scope>NUCLEOTIDE SEQUENCE [LARGE SCALE GENOMIC DNA]</scope>
    <source>
        <strain evidence="1 3">IC-006</strain>
        <strain evidence="2">IC-007</strain>
    </source>
</reference>
<organism evidence="1 3">
    <name type="scientific">Sulfuracidifex tepidarius</name>
    <dbReference type="NCBI Taxonomy" id="1294262"/>
    <lineage>
        <taxon>Archaea</taxon>
        <taxon>Thermoproteota</taxon>
        <taxon>Thermoprotei</taxon>
        <taxon>Sulfolobales</taxon>
        <taxon>Sulfolobaceae</taxon>
        <taxon>Sulfuracidifex</taxon>
    </lineage>
</organism>
<dbReference type="Proteomes" id="UP000322983">
    <property type="component" value="Chromosome"/>
</dbReference>
<accession>A0A510DZ82</accession>